<evidence type="ECO:0008006" key="4">
    <source>
        <dbReference type="Google" id="ProtNLM"/>
    </source>
</evidence>
<organism evidence="2 3">
    <name type="scientific">Lecanosticta acicola</name>
    <dbReference type="NCBI Taxonomy" id="111012"/>
    <lineage>
        <taxon>Eukaryota</taxon>
        <taxon>Fungi</taxon>
        <taxon>Dikarya</taxon>
        <taxon>Ascomycota</taxon>
        <taxon>Pezizomycotina</taxon>
        <taxon>Dothideomycetes</taxon>
        <taxon>Dothideomycetidae</taxon>
        <taxon>Mycosphaerellales</taxon>
        <taxon>Mycosphaerellaceae</taxon>
        <taxon>Lecanosticta</taxon>
    </lineage>
</organism>
<proteinExistence type="predicted"/>
<dbReference type="AlphaFoldDB" id="A0AAI8W236"/>
<name>A0AAI8W236_9PEZI</name>
<evidence type="ECO:0000313" key="3">
    <source>
        <dbReference type="Proteomes" id="UP001296104"/>
    </source>
</evidence>
<dbReference type="EMBL" id="CAVMBE010000002">
    <property type="protein sequence ID" value="CAK3790110.1"/>
    <property type="molecule type" value="Genomic_DNA"/>
</dbReference>
<sequence length="149" mass="15582">MPTSISKLMALPLLMAPLIMAAATPSSADVFATSLDSCQECWVNTATHASSPACGEKNGTFIDASKCLCADGNQQLFATCDSPCSQELSISSLCSEVEKAYGADNTNNVAIIINDAEDPSGASTTCPDNSYYEVCCFWGGPCRFSNIPA</sequence>
<keyword evidence="3" id="KW-1185">Reference proteome</keyword>
<accession>A0AAI8W236</accession>
<gene>
    <name evidence="2" type="ORF">LECACI_7A000692</name>
</gene>
<feature type="chain" id="PRO_5042592405" description="Extracellular membrane protein CFEM domain-containing protein" evidence="1">
    <location>
        <begin position="22"/>
        <end position="149"/>
    </location>
</feature>
<feature type="signal peptide" evidence="1">
    <location>
        <begin position="1"/>
        <end position="21"/>
    </location>
</feature>
<evidence type="ECO:0000256" key="1">
    <source>
        <dbReference type="SAM" id="SignalP"/>
    </source>
</evidence>
<keyword evidence="1" id="KW-0732">Signal</keyword>
<evidence type="ECO:0000313" key="2">
    <source>
        <dbReference type="EMBL" id="CAK3790110.1"/>
    </source>
</evidence>
<comment type="caution">
    <text evidence="2">The sequence shown here is derived from an EMBL/GenBank/DDBJ whole genome shotgun (WGS) entry which is preliminary data.</text>
</comment>
<reference evidence="2" key="1">
    <citation type="submission" date="2023-11" db="EMBL/GenBank/DDBJ databases">
        <authorList>
            <person name="Alioto T."/>
            <person name="Alioto T."/>
            <person name="Gomez Garrido J."/>
        </authorList>
    </citation>
    <scope>NUCLEOTIDE SEQUENCE</scope>
</reference>
<dbReference type="Proteomes" id="UP001296104">
    <property type="component" value="Unassembled WGS sequence"/>
</dbReference>
<protein>
    <recommendedName>
        <fullName evidence="4">Extracellular membrane protein CFEM domain-containing protein</fullName>
    </recommendedName>
</protein>